<protein>
    <submittedName>
        <fullName evidence="10">Gamma-D-glutamyl-meso-diaminopimelate peptidase</fullName>
    </submittedName>
</protein>
<dbReference type="Pfam" id="PF00246">
    <property type="entry name" value="Peptidase_M14"/>
    <property type="match status" value="1"/>
</dbReference>
<feature type="active site" description="Proton donor/acceptor" evidence="7">
    <location>
        <position position="309"/>
    </location>
</feature>
<feature type="signal peptide" evidence="8">
    <location>
        <begin position="1"/>
        <end position="32"/>
    </location>
</feature>
<accession>A0A4R4EE54</accession>
<evidence type="ECO:0000256" key="2">
    <source>
        <dbReference type="ARBA" id="ARBA00005988"/>
    </source>
</evidence>
<gene>
    <name evidence="10" type="ORF">E0485_09610</name>
</gene>
<name>A0A4R4EE54_9BACL</name>
<dbReference type="PANTHER" id="PTHR11705">
    <property type="entry name" value="PROTEASE FAMILY M14 CARBOXYPEPTIDASE A,B"/>
    <property type="match status" value="1"/>
</dbReference>
<evidence type="ECO:0000256" key="8">
    <source>
        <dbReference type="SAM" id="SignalP"/>
    </source>
</evidence>
<dbReference type="EMBL" id="SKFG01000008">
    <property type="protein sequence ID" value="TCZ77727.1"/>
    <property type="molecule type" value="Genomic_DNA"/>
</dbReference>
<dbReference type="SUPFAM" id="SSF53187">
    <property type="entry name" value="Zn-dependent exopeptidases"/>
    <property type="match status" value="1"/>
</dbReference>
<evidence type="ECO:0000256" key="6">
    <source>
        <dbReference type="ARBA" id="ARBA00023049"/>
    </source>
</evidence>
<evidence type="ECO:0000256" key="4">
    <source>
        <dbReference type="ARBA" id="ARBA00022801"/>
    </source>
</evidence>
<evidence type="ECO:0000256" key="5">
    <source>
        <dbReference type="ARBA" id="ARBA00022833"/>
    </source>
</evidence>
<feature type="chain" id="PRO_5020880040" evidence="8">
    <location>
        <begin position="33"/>
        <end position="481"/>
    </location>
</feature>
<dbReference type="AlphaFoldDB" id="A0A4R4EE54"/>
<evidence type="ECO:0000313" key="11">
    <source>
        <dbReference type="Proteomes" id="UP000295418"/>
    </source>
</evidence>
<reference evidence="10 11" key="1">
    <citation type="submission" date="2019-03" db="EMBL/GenBank/DDBJ databases">
        <authorList>
            <person name="Kim M.K.M."/>
        </authorList>
    </citation>
    <scope>NUCLEOTIDE SEQUENCE [LARGE SCALE GENOMIC DNA]</scope>
    <source>
        <strain evidence="10 11">18JY21-1</strain>
    </source>
</reference>
<evidence type="ECO:0000256" key="3">
    <source>
        <dbReference type="ARBA" id="ARBA00022670"/>
    </source>
</evidence>
<keyword evidence="6" id="KW-0482">Metalloprotease</keyword>
<dbReference type="PROSITE" id="PS52035">
    <property type="entry name" value="PEPTIDASE_M14"/>
    <property type="match status" value="1"/>
</dbReference>
<keyword evidence="5" id="KW-0862">Zinc</keyword>
<evidence type="ECO:0000256" key="7">
    <source>
        <dbReference type="PROSITE-ProRule" id="PRU01379"/>
    </source>
</evidence>
<comment type="caution">
    <text evidence="10">The sequence shown here is derived from an EMBL/GenBank/DDBJ whole genome shotgun (WGS) entry which is preliminary data.</text>
</comment>
<evidence type="ECO:0000259" key="9">
    <source>
        <dbReference type="PROSITE" id="PS52035"/>
    </source>
</evidence>
<dbReference type="Gene3D" id="3.40.630.10">
    <property type="entry name" value="Zn peptidases"/>
    <property type="match status" value="1"/>
</dbReference>
<evidence type="ECO:0000313" key="10">
    <source>
        <dbReference type="EMBL" id="TCZ77727.1"/>
    </source>
</evidence>
<comment type="similarity">
    <text evidence="2 7">Belongs to the peptidase M14 family.</text>
</comment>
<feature type="domain" description="Peptidase M14" evidence="9">
    <location>
        <begin position="46"/>
        <end position="337"/>
    </location>
</feature>
<proteinExistence type="inferred from homology"/>
<dbReference type="GO" id="GO:0005615">
    <property type="term" value="C:extracellular space"/>
    <property type="evidence" value="ECO:0007669"/>
    <property type="project" value="TreeGrafter"/>
</dbReference>
<keyword evidence="8" id="KW-0732">Signal</keyword>
<dbReference type="InterPro" id="IPR000834">
    <property type="entry name" value="Peptidase_M14"/>
</dbReference>
<dbReference type="OrthoDB" id="9802862at2"/>
<dbReference type="GO" id="GO:0004181">
    <property type="term" value="F:metallocarboxypeptidase activity"/>
    <property type="evidence" value="ECO:0007669"/>
    <property type="project" value="InterPro"/>
</dbReference>
<keyword evidence="3" id="KW-0645">Protease</keyword>
<dbReference type="GO" id="GO:0006508">
    <property type="term" value="P:proteolysis"/>
    <property type="evidence" value="ECO:0007669"/>
    <property type="project" value="UniProtKB-KW"/>
</dbReference>
<keyword evidence="11" id="KW-1185">Reference proteome</keyword>
<dbReference type="RefSeq" id="WP_132417811.1">
    <property type="nucleotide sequence ID" value="NZ_SKFG01000008.1"/>
</dbReference>
<comment type="cofactor">
    <cofactor evidence="1">
        <name>Zn(2+)</name>
        <dbReference type="ChEBI" id="CHEBI:29105"/>
    </cofactor>
</comment>
<sequence>MRPTRQLRKLPRLLAVVLAVGMFIGHVNTANADSSSNTTDIVDPSQMITYELMLQQIDQLAEAYPELIEVKSIGTTAFGREIKAVKLGKGEASVLIDASQHAREWIGTNLVMHMIDRYAYAYEHNMKYNQYIVRELLDNCSIWFVPMVNPDGVTLQQKGLNAFPANYHASLIQMNGNSTNFNHWKANAQGIDINRQYPAMWDSIRDVSKFPTFKNYKGTAPAVAAEARSMIDFTYEIDPEIALSYHTSGEILYWYFNTKPEHLARDKAMADTITRMTGYSQFKPTKDPSGGGFTDWFIQDFNRPGFTLELGGYLEETSLPLSAFPGIWGKNQDIGLYTAAEGYKLWRERPAMVKASENIQLLETAKLYNRPDEAYPVGEELSGKVTTEAKLGDWYRISTWLGSKWIHLDSIPYLQGHSEKYTETIELVDQTILYSHPNQDGKGKLGELTPQSVEALERWNDWVLINTWFGTSWIQMNTSQH</sequence>
<dbReference type="Proteomes" id="UP000295418">
    <property type="component" value="Unassembled WGS sequence"/>
</dbReference>
<dbReference type="GO" id="GO:0008270">
    <property type="term" value="F:zinc ion binding"/>
    <property type="evidence" value="ECO:0007669"/>
    <property type="project" value="InterPro"/>
</dbReference>
<keyword evidence="4" id="KW-0378">Hydrolase</keyword>
<dbReference type="PANTHER" id="PTHR11705:SF143">
    <property type="entry name" value="SLL0236 PROTEIN"/>
    <property type="match status" value="1"/>
</dbReference>
<organism evidence="10 11">
    <name type="scientific">Paenibacillus albiflavus</name>
    <dbReference type="NCBI Taxonomy" id="2545760"/>
    <lineage>
        <taxon>Bacteria</taxon>
        <taxon>Bacillati</taxon>
        <taxon>Bacillota</taxon>
        <taxon>Bacilli</taxon>
        <taxon>Bacillales</taxon>
        <taxon>Paenibacillaceae</taxon>
        <taxon>Paenibacillus</taxon>
    </lineage>
</organism>
<dbReference type="SMART" id="SM00631">
    <property type="entry name" value="Zn_pept"/>
    <property type="match status" value="1"/>
</dbReference>
<evidence type="ECO:0000256" key="1">
    <source>
        <dbReference type="ARBA" id="ARBA00001947"/>
    </source>
</evidence>